<reference evidence="5" key="1">
    <citation type="journal article" date="2019" name="Nat. Commun.">
        <title>The genome of broomcorn millet.</title>
        <authorList>
            <person name="Zou C."/>
            <person name="Miki D."/>
            <person name="Li D."/>
            <person name="Tang Q."/>
            <person name="Xiao L."/>
            <person name="Rajput S."/>
            <person name="Deng P."/>
            <person name="Jia W."/>
            <person name="Huang R."/>
            <person name="Zhang M."/>
            <person name="Sun Y."/>
            <person name="Hu J."/>
            <person name="Fu X."/>
            <person name="Schnable P.S."/>
            <person name="Li F."/>
            <person name="Zhang H."/>
            <person name="Feng B."/>
            <person name="Zhu X."/>
            <person name="Liu R."/>
            <person name="Schnable J.C."/>
            <person name="Zhu J.-K."/>
            <person name="Zhang H."/>
        </authorList>
    </citation>
    <scope>NUCLEOTIDE SEQUENCE [LARGE SCALE GENOMIC DNA]</scope>
</reference>
<evidence type="ECO:0000259" key="3">
    <source>
        <dbReference type="Pfam" id="PF26168"/>
    </source>
</evidence>
<dbReference type="AlphaFoldDB" id="A0A3L6PET3"/>
<evidence type="ECO:0000256" key="1">
    <source>
        <dbReference type="ARBA" id="ARBA00009995"/>
    </source>
</evidence>
<feature type="domain" description="Glycosyltransferase N-terminal" evidence="3">
    <location>
        <begin position="54"/>
        <end position="92"/>
    </location>
</feature>
<evidence type="ECO:0000313" key="5">
    <source>
        <dbReference type="Proteomes" id="UP000275267"/>
    </source>
</evidence>
<dbReference type="GO" id="GO:0016740">
    <property type="term" value="F:transferase activity"/>
    <property type="evidence" value="ECO:0007669"/>
    <property type="project" value="UniProtKB-KW"/>
</dbReference>
<evidence type="ECO:0000256" key="2">
    <source>
        <dbReference type="SAM" id="MobiDB-lite"/>
    </source>
</evidence>
<proteinExistence type="inferred from homology"/>
<dbReference type="Proteomes" id="UP000275267">
    <property type="component" value="Unassembled WGS sequence"/>
</dbReference>
<dbReference type="SUPFAM" id="SSF53756">
    <property type="entry name" value="UDP-Glycosyltransferase/glycogen phosphorylase"/>
    <property type="match status" value="1"/>
</dbReference>
<dbReference type="Gene3D" id="3.40.50.2000">
    <property type="entry name" value="Glycogen Phosphorylase B"/>
    <property type="match status" value="1"/>
</dbReference>
<dbReference type="EMBL" id="PQIB02000018">
    <property type="protein sequence ID" value="RLM56097.1"/>
    <property type="molecule type" value="Genomic_DNA"/>
</dbReference>
<name>A0A3L6PET3_PANMI</name>
<dbReference type="InterPro" id="IPR058980">
    <property type="entry name" value="Glyco_transf_N"/>
</dbReference>
<dbReference type="STRING" id="4540.A0A3L6PET3"/>
<gene>
    <name evidence="4" type="ORF">C2845_PM10G10660</name>
</gene>
<keyword evidence="5" id="KW-1185">Reference proteome</keyword>
<feature type="region of interest" description="Disordered" evidence="2">
    <location>
        <begin position="137"/>
        <end position="160"/>
    </location>
</feature>
<comment type="similarity">
    <text evidence="1">Belongs to the UDP-glycosyltransferase family.</text>
</comment>
<sequence>MEVIYNRRRTAHKLYHQTSDQVDNHSTRTSAAPNMAVVAPGQAASGSTTGAPHVLVVPYPAQGHMQPLLHLASLLAARGLRLTVVATPATVRLLAPLVAEHPASVRLLTFPSAADHDTSGPTSVGADFHAVAALRGPSASGCGPEPIQTPATGKPAASWR</sequence>
<dbReference type="Pfam" id="PF26168">
    <property type="entry name" value="Glyco_transf_N"/>
    <property type="match status" value="1"/>
</dbReference>
<evidence type="ECO:0000313" key="4">
    <source>
        <dbReference type="EMBL" id="RLM56097.1"/>
    </source>
</evidence>
<accession>A0A3L6PET3</accession>
<protein>
    <submittedName>
        <fullName evidence="4">UDP-glycosyltransferase 89B2-like</fullName>
    </submittedName>
</protein>
<organism evidence="4 5">
    <name type="scientific">Panicum miliaceum</name>
    <name type="common">Proso millet</name>
    <name type="synonym">Broomcorn millet</name>
    <dbReference type="NCBI Taxonomy" id="4540"/>
    <lineage>
        <taxon>Eukaryota</taxon>
        <taxon>Viridiplantae</taxon>
        <taxon>Streptophyta</taxon>
        <taxon>Embryophyta</taxon>
        <taxon>Tracheophyta</taxon>
        <taxon>Spermatophyta</taxon>
        <taxon>Magnoliopsida</taxon>
        <taxon>Liliopsida</taxon>
        <taxon>Poales</taxon>
        <taxon>Poaceae</taxon>
        <taxon>PACMAD clade</taxon>
        <taxon>Panicoideae</taxon>
        <taxon>Panicodae</taxon>
        <taxon>Paniceae</taxon>
        <taxon>Panicinae</taxon>
        <taxon>Panicum</taxon>
        <taxon>Panicum sect. Panicum</taxon>
    </lineage>
</organism>
<comment type="caution">
    <text evidence="4">The sequence shown here is derived from an EMBL/GenBank/DDBJ whole genome shotgun (WGS) entry which is preliminary data.</text>
</comment>